<keyword evidence="2 8" id="KW-0812">Transmembrane</keyword>
<dbReference type="InterPro" id="IPR017452">
    <property type="entry name" value="GPCR_Rhodpsn_7TM"/>
</dbReference>
<dbReference type="GeneID" id="115470112"/>
<evidence type="ECO:0000256" key="5">
    <source>
        <dbReference type="ARBA" id="ARBA00023136"/>
    </source>
</evidence>
<keyword evidence="3 8" id="KW-1133">Transmembrane helix</keyword>
<feature type="transmembrane region" description="Helical" evidence="8">
    <location>
        <begin position="72"/>
        <end position="96"/>
    </location>
</feature>
<evidence type="ECO:0000256" key="1">
    <source>
        <dbReference type="ARBA" id="ARBA00004141"/>
    </source>
</evidence>
<evidence type="ECO:0000256" key="3">
    <source>
        <dbReference type="ARBA" id="ARBA00022989"/>
    </source>
</evidence>
<evidence type="ECO:0000256" key="6">
    <source>
        <dbReference type="ARBA" id="ARBA00023170"/>
    </source>
</evidence>
<dbReference type="GO" id="GO:0005886">
    <property type="term" value="C:plasma membrane"/>
    <property type="evidence" value="ECO:0007669"/>
    <property type="project" value="TreeGrafter"/>
</dbReference>
<evidence type="ECO:0000256" key="8">
    <source>
        <dbReference type="SAM" id="Phobius"/>
    </source>
</evidence>
<comment type="subcellular location">
    <subcellularLocation>
        <location evidence="1">Membrane</location>
        <topology evidence="1">Multi-pass membrane protein</topology>
    </subcellularLocation>
</comment>
<feature type="transmembrane region" description="Helical" evidence="8">
    <location>
        <begin position="108"/>
        <end position="127"/>
    </location>
</feature>
<dbReference type="InParanoid" id="A0A6P7Y815"/>
<dbReference type="CDD" id="cd00637">
    <property type="entry name" value="7tm_classA_rhodopsin-like"/>
    <property type="match status" value="1"/>
</dbReference>
<dbReference type="PRINTS" id="PR00237">
    <property type="entry name" value="GPCRRHODOPSN"/>
</dbReference>
<evidence type="ECO:0000313" key="11">
    <source>
        <dbReference type="RefSeq" id="XP_030058894.1"/>
    </source>
</evidence>
<keyword evidence="6 11" id="KW-0675">Receptor</keyword>
<evidence type="ECO:0000313" key="10">
    <source>
        <dbReference type="Proteomes" id="UP000515156"/>
    </source>
</evidence>
<sequence length="356" mass="40032">MGAALANSPQAMAMANWTFFTFFSDFKGGDSVAFTVLETVVLSLVFLFSLLANVFAILLLSRKKRLVNANCFVLNLFCADLLFISMIPFILTTRWTQAWVLGEFLCHLLFYVMWLSGSASIISLAAVSLERMVCIMKLHQAASWNAKVVVGGLVAIWGYSALTGLPLALFFKVITQPVNGQEVQICTLIWPTVTEEIIWDVSFVLLDFIIPGLSIVISYSKILQITKATRKNLSVSAAYCENHQLRVSQQDFKLFRTLLALMISFFVMWSPIAIAVLLIMVRNIKKNFDIPSSLFFWIVTFTCSNSALNPVLYDVHQFKDEWKNVLCCFSSKRTDSTETIEKQNDNKRPNSSGMGK</sequence>
<keyword evidence="4" id="KW-0297">G-protein coupled receptor</keyword>
<evidence type="ECO:0000256" key="4">
    <source>
        <dbReference type="ARBA" id="ARBA00023040"/>
    </source>
</evidence>
<proteinExistence type="predicted"/>
<gene>
    <name evidence="11" type="primary">FFAR4</name>
</gene>
<dbReference type="Pfam" id="PF00001">
    <property type="entry name" value="7tm_1"/>
    <property type="match status" value="1"/>
</dbReference>
<keyword evidence="10" id="KW-1185">Reference proteome</keyword>
<feature type="transmembrane region" description="Helical" evidence="8">
    <location>
        <begin position="40"/>
        <end position="60"/>
    </location>
</feature>
<dbReference type="AlphaFoldDB" id="A0A6P7Y815"/>
<dbReference type="RefSeq" id="XP_030058894.1">
    <property type="nucleotide sequence ID" value="XM_030203034.1"/>
</dbReference>
<dbReference type="KEGG" id="muo:115470112"/>
<evidence type="ECO:0000256" key="2">
    <source>
        <dbReference type="ARBA" id="ARBA00022692"/>
    </source>
</evidence>
<evidence type="ECO:0000259" key="9">
    <source>
        <dbReference type="PROSITE" id="PS50262"/>
    </source>
</evidence>
<feature type="transmembrane region" description="Helical" evidence="8">
    <location>
        <begin position="294"/>
        <end position="313"/>
    </location>
</feature>
<dbReference type="SUPFAM" id="SSF81321">
    <property type="entry name" value="Family A G protein-coupled receptor-like"/>
    <property type="match status" value="1"/>
</dbReference>
<dbReference type="CTD" id="338557"/>
<dbReference type="Proteomes" id="UP000515156">
    <property type="component" value="Chromosome 5"/>
</dbReference>
<evidence type="ECO:0000256" key="7">
    <source>
        <dbReference type="ARBA" id="ARBA00023224"/>
    </source>
</evidence>
<reference evidence="11" key="1">
    <citation type="submission" date="2025-08" db="UniProtKB">
        <authorList>
            <consortium name="RefSeq"/>
        </authorList>
    </citation>
    <scope>IDENTIFICATION</scope>
</reference>
<dbReference type="PROSITE" id="PS50262">
    <property type="entry name" value="G_PROTEIN_RECEP_F1_2"/>
    <property type="match status" value="1"/>
</dbReference>
<keyword evidence="7" id="KW-0807">Transducer</keyword>
<organism evidence="10 11">
    <name type="scientific">Microcaecilia unicolor</name>
    <dbReference type="NCBI Taxonomy" id="1415580"/>
    <lineage>
        <taxon>Eukaryota</taxon>
        <taxon>Metazoa</taxon>
        <taxon>Chordata</taxon>
        <taxon>Craniata</taxon>
        <taxon>Vertebrata</taxon>
        <taxon>Euteleostomi</taxon>
        <taxon>Amphibia</taxon>
        <taxon>Gymnophiona</taxon>
        <taxon>Siphonopidae</taxon>
        <taxon>Microcaecilia</taxon>
    </lineage>
</organism>
<name>A0A6P7Y815_9AMPH</name>
<dbReference type="FunCoup" id="A0A6P7Y815">
    <property type="interactions" value="515"/>
</dbReference>
<feature type="transmembrane region" description="Helical" evidence="8">
    <location>
        <begin position="258"/>
        <end position="282"/>
    </location>
</feature>
<dbReference type="PANTHER" id="PTHR45695:SF37">
    <property type="entry name" value="FREE FATTY ACID RECEPTOR 4-LIKE"/>
    <property type="match status" value="1"/>
</dbReference>
<feature type="transmembrane region" description="Helical" evidence="8">
    <location>
        <begin position="197"/>
        <end position="220"/>
    </location>
</feature>
<dbReference type="PANTHER" id="PTHR45695">
    <property type="entry name" value="LEUCOKININ RECEPTOR-RELATED"/>
    <property type="match status" value="1"/>
</dbReference>
<feature type="domain" description="G-protein coupled receptors family 1 profile" evidence="9">
    <location>
        <begin position="52"/>
        <end position="313"/>
    </location>
</feature>
<dbReference type="InterPro" id="IPR000276">
    <property type="entry name" value="GPCR_Rhodpsn"/>
</dbReference>
<dbReference type="OrthoDB" id="9880339at2759"/>
<dbReference type="GO" id="GO:0004930">
    <property type="term" value="F:G protein-coupled receptor activity"/>
    <property type="evidence" value="ECO:0007669"/>
    <property type="project" value="UniProtKB-KW"/>
</dbReference>
<keyword evidence="5 8" id="KW-0472">Membrane</keyword>
<dbReference type="Gene3D" id="1.20.1070.10">
    <property type="entry name" value="Rhodopsin 7-helix transmembrane proteins"/>
    <property type="match status" value="1"/>
</dbReference>
<protein>
    <submittedName>
        <fullName evidence="11">Free fatty acid receptor 4 isoform X1</fullName>
    </submittedName>
</protein>
<feature type="transmembrane region" description="Helical" evidence="8">
    <location>
        <begin position="148"/>
        <end position="171"/>
    </location>
</feature>
<accession>A0A6P7Y815</accession>